<dbReference type="Pfam" id="PF09723">
    <property type="entry name" value="Zn_ribbon_8"/>
    <property type="match status" value="1"/>
</dbReference>
<feature type="domain" description="Putative regulatory protein FmdB zinc ribbon" evidence="1">
    <location>
        <begin position="1"/>
        <end position="41"/>
    </location>
</feature>
<sequence>MPIYEFHCRSCRKSFEEWHKVTRIPKSARCSCGMLAKRKPFAGNAVLTDGGVIWMDSAKQNLPDDARHVETRGEWKAYCRKKGLECVG</sequence>
<evidence type="ECO:0000313" key="3">
    <source>
        <dbReference type="EMBL" id="QJA67591.1"/>
    </source>
</evidence>
<protein>
    <recommendedName>
        <fullName evidence="1">Putative regulatory protein FmdB zinc ribbon domain-containing protein</fullName>
    </recommendedName>
</protein>
<evidence type="ECO:0000313" key="2">
    <source>
        <dbReference type="EMBL" id="QJA50892.1"/>
    </source>
</evidence>
<gene>
    <name evidence="4" type="ORF">MM415A00473_0027</name>
    <name evidence="3" type="ORF">MM415B00199_0046</name>
    <name evidence="2" type="ORF">TM448A01919_0010</name>
    <name evidence="5" type="ORF">TM448B01064_0019</name>
</gene>
<evidence type="ECO:0000313" key="4">
    <source>
        <dbReference type="EMBL" id="QJA81933.1"/>
    </source>
</evidence>
<dbReference type="InterPro" id="IPR013429">
    <property type="entry name" value="Regulatory_FmdB_Zinc_ribbon"/>
</dbReference>
<dbReference type="NCBIfam" id="TIGR02605">
    <property type="entry name" value="CxxC_CxxC_SSSS"/>
    <property type="match status" value="1"/>
</dbReference>
<accession>A0A6H1ZTV3</accession>
<organism evidence="2">
    <name type="scientific">viral metagenome</name>
    <dbReference type="NCBI Taxonomy" id="1070528"/>
    <lineage>
        <taxon>unclassified sequences</taxon>
        <taxon>metagenomes</taxon>
        <taxon>organismal metagenomes</taxon>
    </lineage>
</organism>
<evidence type="ECO:0000313" key="5">
    <source>
        <dbReference type="EMBL" id="QJH97719.1"/>
    </source>
</evidence>
<reference evidence="2" key="1">
    <citation type="submission" date="2020-03" db="EMBL/GenBank/DDBJ databases">
        <title>The deep terrestrial virosphere.</title>
        <authorList>
            <person name="Holmfeldt K."/>
            <person name="Nilsson E."/>
            <person name="Simone D."/>
            <person name="Lopez-Fernandez M."/>
            <person name="Wu X."/>
            <person name="de Brujin I."/>
            <person name="Lundin D."/>
            <person name="Andersson A."/>
            <person name="Bertilsson S."/>
            <person name="Dopson M."/>
        </authorList>
    </citation>
    <scope>NUCLEOTIDE SEQUENCE</scope>
    <source>
        <strain evidence="4">MM415A00473</strain>
        <strain evidence="3">MM415B00199</strain>
        <strain evidence="2">TM448A01919</strain>
        <strain evidence="5">TM448B01064</strain>
    </source>
</reference>
<dbReference type="EMBL" id="MT142474">
    <property type="protein sequence ID" value="QJA81933.1"/>
    <property type="molecule type" value="Genomic_DNA"/>
</dbReference>
<proteinExistence type="predicted"/>
<evidence type="ECO:0000259" key="1">
    <source>
        <dbReference type="SMART" id="SM00834"/>
    </source>
</evidence>
<dbReference type="AlphaFoldDB" id="A0A6H1ZTV3"/>
<dbReference type="SMART" id="SM00834">
    <property type="entry name" value="CxxC_CXXC_SSSS"/>
    <property type="match status" value="1"/>
</dbReference>
<dbReference type="EMBL" id="MT144698">
    <property type="protein sequence ID" value="QJH97719.1"/>
    <property type="molecule type" value="Genomic_DNA"/>
</dbReference>
<dbReference type="EMBL" id="MT144223">
    <property type="protein sequence ID" value="QJA50892.1"/>
    <property type="molecule type" value="Genomic_DNA"/>
</dbReference>
<dbReference type="EMBL" id="MT141573">
    <property type="protein sequence ID" value="QJA67591.1"/>
    <property type="molecule type" value="Genomic_DNA"/>
</dbReference>
<name>A0A6H1ZTV3_9ZZZZ</name>